<dbReference type="Proteomes" id="UP000001449">
    <property type="component" value="Chromosome 9"/>
</dbReference>
<gene>
    <name evidence="2" type="ORF">THAPSDRAFT_8206</name>
</gene>
<evidence type="ECO:0000313" key="2">
    <source>
        <dbReference type="EMBL" id="EED90327.1"/>
    </source>
</evidence>
<name>B8C8P9_THAPS</name>
<dbReference type="GeneID" id="7451001"/>
<organism evidence="2 3">
    <name type="scientific">Thalassiosira pseudonana</name>
    <name type="common">Marine diatom</name>
    <name type="synonym">Cyclotella nana</name>
    <dbReference type="NCBI Taxonomy" id="35128"/>
    <lineage>
        <taxon>Eukaryota</taxon>
        <taxon>Sar</taxon>
        <taxon>Stramenopiles</taxon>
        <taxon>Ochrophyta</taxon>
        <taxon>Bacillariophyta</taxon>
        <taxon>Coscinodiscophyceae</taxon>
        <taxon>Thalassiosirophycidae</taxon>
        <taxon>Thalassiosirales</taxon>
        <taxon>Thalassiosiraceae</taxon>
        <taxon>Thalassiosira</taxon>
    </lineage>
</organism>
<dbReference type="AlphaFoldDB" id="B8C8P9"/>
<dbReference type="RefSeq" id="XP_002292352.1">
    <property type="nucleotide sequence ID" value="XM_002292316.1"/>
</dbReference>
<dbReference type="KEGG" id="tps:THAPSDRAFT_8206"/>
<feature type="region of interest" description="Disordered" evidence="1">
    <location>
        <begin position="749"/>
        <end position="770"/>
    </location>
</feature>
<feature type="region of interest" description="Disordered" evidence="1">
    <location>
        <begin position="1"/>
        <end position="20"/>
    </location>
</feature>
<feature type="compositionally biased region" description="Basic and acidic residues" evidence="1">
    <location>
        <begin position="284"/>
        <end position="297"/>
    </location>
</feature>
<dbReference type="HOGENOM" id="CLU_301221_0_0_1"/>
<evidence type="ECO:0000256" key="1">
    <source>
        <dbReference type="SAM" id="MobiDB-lite"/>
    </source>
</evidence>
<proteinExistence type="predicted"/>
<dbReference type="PaxDb" id="35128-Thaps8206"/>
<keyword evidence="3" id="KW-1185">Reference proteome</keyword>
<evidence type="ECO:0000313" key="3">
    <source>
        <dbReference type="Proteomes" id="UP000001449"/>
    </source>
</evidence>
<reference evidence="2 3" key="2">
    <citation type="journal article" date="2008" name="Nature">
        <title>The Phaeodactylum genome reveals the evolutionary history of diatom genomes.</title>
        <authorList>
            <person name="Bowler C."/>
            <person name="Allen A.E."/>
            <person name="Badger J.H."/>
            <person name="Grimwood J."/>
            <person name="Jabbari K."/>
            <person name="Kuo A."/>
            <person name="Maheswari U."/>
            <person name="Martens C."/>
            <person name="Maumus F."/>
            <person name="Otillar R.P."/>
            <person name="Rayko E."/>
            <person name="Salamov A."/>
            <person name="Vandepoele K."/>
            <person name="Beszteri B."/>
            <person name="Gruber A."/>
            <person name="Heijde M."/>
            <person name="Katinka M."/>
            <person name="Mock T."/>
            <person name="Valentin K."/>
            <person name="Verret F."/>
            <person name="Berges J.A."/>
            <person name="Brownlee C."/>
            <person name="Cadoret J.P."/>
            <person name="Chiovitti A."/>
            <person name="Choi C.J."/>
            <person name="Coesel S."/>
            <person name="De Martino A."/>
            <person name="Detter J.C."/>
            <person name="Durkin C."/>
            <person name="Falciatore A."/>
            <person name="Fournet J."/>
            <person name="Haruta M."/>
            <person name="Huysman M.J."/>
            <person name="Jenkins B.D."/>
            <person name="Jiroutova K."/>
            <person name="Jorgensen R.E."/>
            <person name="Joubert Y."/>
            <person name="Kaplan A."/>
            <person name="Kroger N."/>
            <person name="Kroth P.G."/>
            <person name="La Roche J."/>
            <person name="Lindquist E."/>
            <person name="Lommer M."/>
            <person name="Martin-Jezequel V."/>
            <person name="Lopez P.J."/>
            <person name="Lucas S."/>
            <person name="Mangogna M."/>
            <person name="McGinnis K."/>
            <person name="Medlin L.K."/>
            <person name="Montsant A."/>
            <person name="Oudot-Le Secq M.P."/>
            <person name="Napoli C."/>
            <person name="Obornik M."/>
            <person name="Parker M.S."/>
            <person name="Petit J.L."/>
            <person name="Porcel B.M."/>
            <person name="Poulsen N."/>
            <person name="Robison M."/>
            <person name="Rychlewski L."/>
            <person name="Rynearson T.A."/>
            <person name="Schmutz J."/>
            <person name="Shapiro H."/>
            <person name="Siaut M."/>
            <person name="Stanley M."/>
            <person name="Sussman M.R."/>
            <person name="Taylor A.R."/>
            <person name="Vardi A."/>
            <person name="von Dassow P."/>
            <person name="Vyverman W."/>
            <person name="Willis A."/>
            <person name="Wyrwicz L.S."/>
            <person name="Rokhsar D.S."/>
            <person name="Weissenbach J."/>
            <person name="Armbrust E.V."/>
            <person name="Green B.R."/>
            <person name="Van de Peer Y."/>
            <person name="Grigoriev I.V."/>
        </authorList>
    </citation>
    <scope>NUCLEOTIDE SEQUENCE [LARGE SCALE GENOMIC DNA]</scope>
    <source>
        <strain evidence="2 3">CCMP1335</strain>
    </source>
</reference>
<sequence>MTLTSTNFSDAISSTSTPSLPTANVISNDHIIGGKGADTTNILHPLDSAEQIDLNLRLSDTSNSIKSNITIDSCEKDNGCLSTTLKLVNNRMVHPDGTVIQSCPLTRVVDAQVPAFQEEVGTARDEVNTNEYQSRKYSSPSEDEVILKATAYEGVTEIGYDCFITPRYVVTAPLSAFVKRNGGDEVYRKEDETATIATDKEVTGLDTYVVAVDGGGGGFIDTWKDATAVPSFKDSTAKEMALLISQSTEELTDESESADDEEVSSSNIHATDQGSSDDINNSTDKARDSRRDNEANRVETSPSSPPGHIYALREIIHPESSPGEDSYLNTEAKEGDEKGGEYKPVPSFDQSIRNFHFSSNSRPRIITTRAVCTTEEMHQHLERGNTGSLLCPAWRMDESKSVFTGHVFKCSNVKQFEGDAFFYSSGALPSELVPSSAIRKKRSPGKLNLVTVPVSDVKEQMGSEVDFGIQYKMKEDGALIEVQLYNNNERHGFPFDKTNVTTERDYDFTETTSKRGLSRRIMAAMRSIGAALFREDAVIHTTVDPVDELVCIDPTLGVYVCESNLTTKDCHQIIDVSERCASDGGWTCYTYAKQTMGCRDHDELATICEKPVMTACATIRKHLLRRNFQLQEGVYDDGERIGSIDAKDKKIVTGGGTVVVERTNSSHDATKSKELVLDIREPHVVKYDLSRKERQKLDMHTDKSVWTFLISLSEGRGLDYGGGGTFFEALNSTVHLQQGQMLIFRGKLRHRGEPPPQPPSRKTKRVWKEETRPEAVADKPLLKAVDTVVGDAMTSLTDTTDAVVLFALLAIAESGCIAYERKTLCRTMSQSVIRQIDQATPVETVATIDTQLHAMIQQQDVTKLPRLTVIVIAVKNPSVFASRIALSSSATCYQPEELVDLGVCSLLREGDTNSLSVFIIKNYIHSLKPGSWGFVSNDGSVVCDFTGDSTGVLHEVASQRTLSFIRKCDNDESPTQSLRKEVLMTTTSATLTP</sequence>
<dbReference type="eggNOG" id="ENOG502SP8E">
    <property type="taxonomic scope" value="Eukaryota"/>
</dbReference>
<feature type="compositionally biased region" description="Polar residues" evidence="1">
    <location>
        <begin position="267"/>
        <end position="283"/>
    </location>
</feature>
<feature type="region of interest" description="Disordered" evidence="1">
    <location>
        <begin position="247"/>
        <end position="344"/>
    </location>
</feature>
<dbReference type="InParanoid" id="B8C8P9"/>
<dbReference type="Gene3D" id="2.60.120.620">
    <property type="entry name" value="q2cbj1_9rhob like domain"/>
    <property type="match status" value="1"/>
</dbReference>
<accession>B8C8P9</accession>
<feature type="compositionally biased region" description="Basic and acidic residues" evidence="1">
    <location>
        <begin position="331"/>
        <end position="341"/>
    </location>
</feature>
<dbReference type="EMBL" id="CM000645">
    <property type="protein sequence ID" value="EED90327.1"/>
    <property type="molecule type" value="Genomic_DNA"/>
</dbReference>
<feature type="compositionally biased region" description="Acidic residues" evidence="1">
    <location>
        <begin position="250"/>
        <end position="263"/>
    </location>
</feature>
<protein>
    <recommendedName>
        <fullName evidence="4">Fe2OG dioxygenase domain-containing protein</fullName>
    </recommendedName>
</protein>
<evidence type="ECO:0008006" key="4">
    <source>
        <dbReference type="Google" id="ProtNLM"/>
    </source>
</evidence>
<reference evidence="2 3" key="1">
    <citation type="journal article" date="2004" name="Science">
        <title>The genome of the diatom Thalassiosira pseudonana: ecology, evolution, and metabolism.</title>
        <authorList>
            <person name="Armbrust E.V."/>
            <person name="Berges J.A."/>
            <person name="Bowler C."/>
            <person name="Green B.R."/>
            <person name="Martinez D."/>
            <person name="Putnam N.H."/>
            <person name="Zhou S."/>
            <person name="Allen A.E."/>
            <person name="Apt K.E."/>
            <person name="Bechner M."/>
            <person name="Brzezinski M.A."/>
            <person name="Chaal B.K."/>
            <person name="Chiovitti A."/>
            <person name="Davis A.K."/>
            <person name="Demarest M.S."/>
            <person name="Detter J.C."/>
            <person name="Glavina T."/>
            <person name="Goodstein D."/>
            <person name="Hadi M.Z."/>
            <person name="Hellsten U."/>
            <person name="Hildebrand M."/>
            <person name="Jenkins B.D."/>
            <person name="Jurka J."/>
            <person name="Kapitonov V.V."/>
            <person name="Kroger N."/>
            <person name="Lau W.W."/>
            <person name="Lane T.W."/>
            <person name="Larimer F.W."/>
            <person name="Lippmeier J.C."/>
            <person name="Lucas S."/>
            <person name="Medina M."/>
            <person name="Montsant A."/>
            <person name="Obornik M."/>
            <person name="Parker M.S."/>
            <person name="Palenik B."/>
            <person name="Pazour G.J."/>
            <person name="Richardson P.M."/>
            <person name="Rynearson T.A."/>
            <person name="Saito M.A."/>
            <person name="Schwartz D.C."/>
            <person name="Thamatrakoln K."/>
            <person name="Valentin K."/>
            <person name="Vardi A."/>
            <person name="Wilkerson F.P."/>
            <person name="Rokhsar D.S."/>
        </authorList>
    </citation>
    <scope>NUCLEOTIDE SEQUENCE [LARGE SCALE GENOMIC DNA]</scope>
    <source>
        <strain evidence="2 3">CCMP1335</strain>
    </source>
</reference>